<feature type="transmembrane region" description="Helical" evidence="5">
    <location>
        <begin position="42"/>
        <end position="64"/>
    </location>
</feature>
<dbReference type="Pfam" id="PF02535">
    <property type="entry name" value="Zip"/>
    <property type="match status" value="1"/>
</dbReference>
<dbReference type="eggNOG" id="KOG1558">
    <property type="taxonomic scope" value="Eukaryota"/>
</dbReference>
<dbReference type="EMBL" id="GL732605">
    <property type="protein sequence ID" value="EFX71886.1"/>
    <property type="molecule type" value="Genomic_DNA"/>
</dbReference>
<dbReference type="PhylomeDB" id="E9H8S7"/>
<keyword evidence="8" id="KW-1185">Reference proteome</keyword>
<accession>E9H8S7</accession>
<evidence type="ECO:0000313" key="8">
    <source>
        <dbReference type="Proteomes" id="UP000000305"/>
    </source>
</evidence>
<keyword evidence="6" id="KW-0732">Signal</keyword>
<feature type="transmembrane region" description="Helical" evidence="5">
    <location>
        <begin position="142"/>
        <end position="161"/>
    </location>
</feature>
<evidence type="ECO:0000256" key="2">
    <source>
        <dbReference type="ARBA" id="ARBA00022692"/>
    </source>
</evidence>
<dbReference type="HOGENOM" id="CLU_040462_4_2_1"/>
<feature type="chain" id="PRO_5003237894" description="EOG090X0EEU" evidence="6">
    <location>
        <begin position="33"/>
        <end position="181"/>
    </location>
</feature>
<keyword evidence="4 5" id="KW-0472">Membrane</keyword>
<evidence type="ECO:0000256" key="3">
    <source>
        <dbReference type="ARBA" id="ARBA00022989"/>
    </source>
</evidence>
<dbReference type="PANTHER" id="PTHR11040:SF203">
    <property type="entry name" value="FI18611P1-RELATED"/>
    <property type="match status" value="1"/>
</dbReference>
<evidence type="ECO:0000256" key="1">
    <source>
        <dbReference type="ARBA" id="ARBA00004141"/>
    </source>
</evidence>
<dbReference type="InParanoid" id="E9H8S7"/>
<dbReference type="OMA" id="CHEIAIC"/>
<feature type="transmembrane region" description="Helical" evidence="5">
    <location>
        <begin position="76"/>
        <end position="97"/>
    </location>
</feature>
<keyword evidence="2 5" id="KW-0812">Transmembrane</keyword>
<feature type="non-terminal residue" evidence="7">
    <location>
        <position position="181"/>
    </location>
</feature>
<dbReference type="GO" id="GO:0016020">
    <property type="term" value="C:membrane"/>
    <property type="evidence" value="ECO:0007669"/>
    <property type="project" value="UniProtKB-SubCell"/>
</dbReference>
<protein>
    <recommendedName>
        <fullName evidence="9">EOG090X0EEU</fullName>
    </recommendedName>
</protein>
<organism evidence="7 8">
    <name type="scientific">Daphnia pulex</name>
    <name type="common">Water flea</name>
    <dbReference type="NCBI Taxonomy" id="6669"/>
    <lineage>
        <taxon>Eukaryota</taxon>
        <taxon>Metazoa</taxon>
        <taxon>Ecdysozoa</taxon>
        <taxon>Arthropoda</taxon>
        <taxon>Crustacea</taxon>
        <taxon>Branchiopoda</taxon>
        <taxon>Diplostraca</taxon>
        <taxon>Cladocera</taxon>
        <taxon>Anomopoda</taxon>
        <taxon>Daphniidae</taxon>
        <taxon>Daphnia</taxon>
    </lineage>
</organism>
<proteinExistence type="predicted"/>
<dbReference type="OrthoDB" id="448280at2759"/>
<evidence type="ECO:0000256" key="6">
    <source>
        <dbReference type="SAM" id="SignalP"/>
    </source>
</evidence>
<dbReference type="AlphaFoldDB" id="E9H8S7"/>
<keyword evidence="3 5" id="KW-1133">Transmembrane helix</keyword>
<sequence>MMMGNGHCVGAPLRGLLFIVALSLHEILEGVAVGLQKNQSGVLQLFAAVASHKFVISFCVGLELSTSGVKVLMHTIYILVFSLVTPLGIGIGIIMTSASSGDENVTDSLSSLIMQGLACGTILYVAFFEILERERSKSTVGLIQWTLLVLGFLAIMGLQLLTTESNLGLDDTKLNVTSQGT</sequence>
<evidence type="ECO:0008006" key="9">
    <source>
        <dbReference type="Google" id="ProtNLM"/>
    </source>
</evidence>
<reference evidence="7 8" key="1">
    <citation type="journal article" date="2011" name="Science">
        <title>The ecoresponsive genome of Daphnia pulex.</title>
        <authorList>
            <person name="Colbourne J.K."/>
            <person name="Pfrender M.E."/>
            <person name="Gilbert D."/>
            <person name="Thomas W.K."/>
            <person name="Tucker A."/>
            <person name="Oakley T.H."/>
            <person name="Tokishita S."/>
            <person name="Aerts A."/>
            <person name="Arnold G.J."/>
            <person name="Basu M.K."/>
            <person name="Bauer D.J."/>
            <person name="Caceres C.E."/>
            <person name="Carmel L."/>
            <person name="Casola C."/>
            <person name="Choi J.H."/>
            <person name="Detter J.C."/>
            <person name="Dong Q."/>
            <person name="Dusheyko S."/>
            <person name="Eads B.D."/>
            <person name="Frohlich T."/>
            <person name="Geiler-Samerotte K.A."/>
            <person name="Gerlach D."/>
            <person name="Hatcher P."/>
            <person name="Jogdeo S."/>
            <person name="Krijgsveld J."/>
            <person name="Kriventseva E.V."/>
            <person name="Kultz D."/>
            <person name="Laforsch C."/>
            <person name="Lindquist E."/>
            <person name="Lopez J."/>
            <person name="Manak J.R."/>
            <person name="Muller J."/>
            <person name="Pangilinan J."/>
            <person name="Patwardhan R.P."/>
            <person name="Pitluck S."/>
            <person name="Pritham E.J."/>
            <person name="Rechtsteiner A."/>
            <person name="Rho M."/>
            <person name="Rogozin I.B."/>
            <person name="Sakarya O."/>
            <person name="Salamov A."/>
            <person name="Schaack S."/>
            <person name="Shapiro H."/>
            <person name="Shiga Y."/>
            <person name="Skalitzky C."/>
            <person name="Smith Z."/>
            <person name="Souvorov A."/>
            <person name="Sung W."/>
            <person name="Tang Z."/>
            <person name="Tsuchiya D."/>
            <person name="Tu H."/>
            <person name="Vos H."/>
            <person name="Wang M."/>
            <person name="Wolf Y.I."/>
            <person name="Yamagata H."/>
            <person name="Yamada T."/>
            <person name="Ye Y."/>
            <person name="Shaw J.R."/>
            <person name="Andrews J."/>
            <person name="Crease T.J."/>
            <person name="Tang H."/>
            <person name="Lucas S.M."/>
            <person name="Robertson H.M."/>
            <person name="Bork P."/>
            <person name="Koonin E.V."/>
            <person name="Zdobnov E.M."/>
            <person name="Grigoriev I.V."/>
            <person name="Lynch M."/>
            <person name="Boore J.L."/>
        </authorList>
    </citation>
    <scope>NUCLEOTIDE SEQUENCE [LARGE SCALE GENOMIC DNA]</scope>
</reference>
<dbReference type="PANTHER" id="PTHR11040">
    <property type="entry name" value="ZINC/IRON TRANSPORTER"/>
    <property type="match status" value="1"/>
</dbReference>
<dbReference type="GO" id="GO:0006829">
    <property type="term" value="P:zinc ion transport"/>
    <property type="evidence" value="ECO:0007669"/>
    <property type="project" value="UniProtKB-ARBA"/>
</dbReference>
<comment type="subcellular location">
    <subcellularLocation>
        <location evidence="1">Membrane</location>
        <topology evidence="1">Multi-pass membrane protein</topology>
    </subcellularLocation>
</comment>
<dbReference type="GO" id="GO:0046873">
    <property type="term" value="F:metal ion transmembrane transporter activity"/>
    <property type="evidence" value="ECO:0007669"/>
    <property type="project" value="InterPro"/>
</dbReference>
<dbReference type="Proteomes" id="UP000000305">
    <property type="component" value="Unassembled WGS sequence"/>
</dbReference>
<evidence type="ECO:0000313" key="7">
    <source>
        <dbReference type="EMBL" id="EFX71886.1"/>
    </source>
</evidence>
<dbReference type="InterPro" id="IPR003689">
    <property type="entry name" value="ZIP"/>
</dbReference>
<gene>
    <name evidence="7" type="ORF">DAPPUDRAFT_308662</name>
</gene>
<evidence type="ECO:0000256" key="4">
    <source>
        <dbReference type="ARBA" id="ARBA00023136"/>
    </source>
</evidence>
<dbReference type="KEGG" id="dpx:DAPPUDRAFT_308662"/>
<feature type="transmembrane region" description="Helical" evidence="5">
    <location>
        <begin position="109"/>
        <end position="130"/>
    </location>
</feature>
<feature type="signal peptide" evidence="6">
    <location>
        <begin position="1"/>
        <end position="32"/>
    </location>
</feature>
<name>E9H8S7_DAPPU</name>
<evidence type="ECO:0000256" key="5">
    <source>
        <dbReference type="SAM" id="Phobius"/>
    </source>
</evidence>